<dbReference type="Proteomes" id="UP000285301">
    <property type="component" value="Unassembled WGS sequence"/>
</dbReference>
<dbReference type="PANTHER" id="PTHR10677">
    <property type="entry name" value="UBIQUILIN"/>
    <property type="match status" value="1"/>
</dbReference>
<dbReference type="InterPro" id="IPR009060">
    <property type="entry name" value="UBA-like_sf"/>
</dbReference>
<dbReference type="AlphaFoldDB" id="A0A3S3Q4B7"/>
<dbReference type="OrthoDB" id="10016665at2759"/>
<dbReference type="CDD" id="cd17039">
    <property type="entry name" value="Ubl_ubiquitin_like"/>
    <property type="match status" value="1"/>
</dbReference>
<dbReference type="SMART" id="SM00165">
    <property type="entry name" value="UBA"/>
    <property type="match status" value="1"/>
</dbReference>
<dbReference type="InterPro" id="IPR015940">
    <property type="entry name" value="UBA"/>
</dbReference>
<feature type="region of interest" description="Disordered" evidence="1">
    <location>
        <begin position="1"/>
        <end position="27"/>
    </location>
</feature>
<dbReference type="InterPro" id="IPR029071">
    <property type="entry name" value="Ubiquitin-like_domsf"/>
</dbReference>
<dbReference type="PROSITE" id="PS50030">
    <property type="entry name" value="UBA"/>
    <property type="match status" value="1"/>
</dbReference>
<name>A0A3S3Q4B7_9ACAR</name>
<dbReference type="GO" id="GO:0005829">
    <property type="term" value="C:cytosol"/>
    <property type="evidence" value="ECO:0007669"/>
    <property type="project" value="TreeGrafter"/>
</dbReference>
<protein>
    <submittedName>
        <fullName evidence="3">Ubiquitin-like protein 7</fullName>
    </submittedName>
</protein>
<dbReference type="InterPro" id="IPR015496">
    <property type="entry name" value="Ubiquilin"/>
</dbReference>
<dbReference type="PANTHER" id="PTHR10677:SF25">
    <property type="entry name" value="UBIQUITIN-LIKE PROTEIN 7"/>
    <property type="match status" value="1"/>
</dbReference>
<dbReference type="InterPro" id="IPR047878">
    <property type="entry name" value="UBL7_UBA"/>
</dbReference>
<dbReference type="Gene3D" id="3.10.20.90">
    <property type="entry name" value="Phosphatidylinositol 3-kinase Catalytic Subunit, Chain A, domain 1"/>
    <property type="match status" value="1"/>
</dbReference>
<accession>A0A3S3Q4B7</accession>
<reference evidence="3 4" key="1">
    <citation type="journal article" date="2018" name="Gigascience">
        <title>Genomes of trombidid mites reveal novel predicted allergens and laterally-transferred genes associated with secondary metabolism.</title>
        <authorList>
            <person name="Dong X."/>
            <person name="Chaisiri K."/>
            <person name="Xia D."/>
            <person name="Armstrong S.D."/>
            <person name="Fang Y."/>
            <person name="Donnelly M.J."/>
            <person name="Kadowaki T."/>
            <person name="McGarry J.W."/>
            <person name="Darby A.C."/>
            <person name="Makepeace B.L."/>
        </authorList>
    </citation>
    <scope>NUCLEOTIDE SEQUENCE [LARGE SCALE GENOMIC DNA]</scope>
    <source>
        <strain evidence="3">UoL-WK</strain>
    </source>
</reference>
<dbReference type="STRING" id="1965070.A0A3S3Q4B7"/>
<dbReference type="CDD" id="cd14326">
    <property type="entry name" value="UBA_UBL7"/>
    <property type="match status" value="1"/>
</dbReference>
<evidence type="ECO:0000313" key="3">
    <source>
        <dbReference type="EMBL" id="RWS03150.1"/>
    </source>
</evidence>
<feature type="domain" description="UBA" evidence="2">
    <location>
        <begin position="361"/>
        <end position="401"/>
    </location>
</feature>
<dbReference type="EMBL" id="NCKU01006798">
    <property type="protein sequence ID" value="RWS03150.1"/>
    <property type="molecule type" value="Genomic_DNA"/>
</dbReference>
<gene>
    <name evidence="3" type="ORF">B4U79_06714</name>
</gene>
<evidence type="ECO:0000313" key="4">
    <source>
        <dbReference type="Proteomes" id="UP000285301"/>
    </source>
</evidence>
<dbReference type="SUPFAM" id="SSF54236">
    <property type="entry name" value="Ubiquitin-like"/>
    <property type="match status" value="1"/>
</dbReference>
<sequence length="405" mass="44482">MQQRAPKADVTRAVTNRERSESGGRRERSTLVKMSTFYVCNKTESLQSKQCVKLHVNEAMLSVSSLYALIAKRLNLDYDENAPSFHLICFGKILKPEKQLSNYGIRNGTVIYVLKKFVDEEKLKKEARDETGKKPKLDQTEINRMVIALRTALIIPSFRNMLDKLHEKEFRENLMACTPALRNDPIAFAILQDADLLTLLTDPDNIQKVLEKHPSISEAAMHLAAAFHEDAIATPMNATSESSSANALFTLPSSNAYSLDDLSDDDEDLGGGVDAAPPDGQQVMSPRTAQTFQQLMQQAMLTSSRSASSSIGTPAATTPQSQSVITAEMLRQAIESSQPSTSGISSNMSTSNEVVGETRVDWSEQIRQLNDLGIHDDALIIQALEASNGDVQAAINIIFGDNFNS</sequence>
<comment type="caution">
    <text evidence="3">The sequence shown here is derived from an EMBL/GenBank/DDBJ whole genome shotgun (WGS) entry which is preliminary data.</text>
</comment>
<organism evidence="3 4">
    <name type="scientific">Dinothrombium tinctorium</name>
    <dbReference type="NCBI Taxonomy" id="1965070"/>
    <lineage>
        <taxon>Eukaryota</taxon>
        <taxon>Metazoa</taxon>
        <taxon>Ecdysozoa</taxon>
        <taxon>Arthropoda</taxon>
        <taxon>Chelicerata</taxon>
        <taxon>Arachnida</taxon>
        <taxon>Acari</taxon>
        <taxon>Acariformes</taxon>
        <taxon>Trombidiformes</taxon>
        <taxon>Prostigmata</taxon>
        <taxon>Anystina</taxon>
        <taxon>Parasitengona</taxon>
        <taxon>Trombidioidea</taxon>
        <taxon>Trombidiidae</taxon>
        <taxon>Dinothrombium</taxon>
    </lineage>
</organism>
<proteinExistence type="predicted"/>
<evidence type="ECO:0000259" key="2">
    <source>
        <dbReference type="PROSITE" id="PS50030"/>
    </source>
</evidence>
<feature type="region of interest" description="Disordered" evidence="1">
    <location>
        <begin position="259"/>
        <end position="284"/>
    </location>
</feature>
<evidence type="ECO:0000256" key="1">
    <source>
        <dbReference type="SAM" id="MobiDB-lite"/>
    </source>
</evidence>
<dbReference type="Gene3D" id="1.10.8.10">
    <property type="entry name" value="DNA helicase RuvA subunit, C-terminal domain"/>
    <property type="match status" value="1"/>
</dbReference>
<dbReference type="GO" id="GO:0031593">
    <property type="term" value="F:polyubiquitin modification-dependent protein binding"/>
    <property type="evidence" value="ECO:0007669"/>
    <property type="project" value="TreeGrafter"/>
</dbReference>
<dbReference type="GO" id="GO:0006511">
    <property type="term" value="P:ubiquitin-dependent protein catabolic process"/>
    <property type="evidence" value="ECO:0007669"/>
    <property type="project" value="TreeGrafter"/>
</dbReference>
<dbReference type="SUPFAM" id="SSF46934">
    <property type="entry name" value="UBA-like"/>
    <property type="match status" value="1"/>
</dbReference>
<keyword evidence="4" id="KW-1185">Reference proteome</keyword>